<dbReference type="InParanoid" id="A7TDS7"/>
<dbReference type="GO" id="GO:0000070">
    <property type="term" value="P:mitotic sister chromatid segregation"/>
    <property type="evidence" value="ECO:0007669"/>
    <property type="project" value="EnsemblFungi"/>
</dbReference>
<dbReference type="eggNOG" id="ENOG502QSMK">
    <property type="taxonomic scope" value="Eukaryota"/>
</dbReference>
<dbReference type="InterPro" id="IPR011515">
    <property type="entry name" value="Shugoshin_C"/>
</dbReference>
<proteinExistence type="inferred from homology"/>
<dbReference type="GO" id="GO:0031134">
    <property type="term" value="P:sister chromatid biorientation"/>
    <property type="evidence" value="ECO:0007669"/>
    <property type="project" value="EnsemblFungi"/>
</dbReference>
<dbReference type="GeneID" id="5547904"/>
<evidence type="ECO:0000256" key="7">
    <source>
        <dbReference type="ARBA" id="ARBA00023306"/>
    </source>
</evidence>
<evidence type="ECO:0000313" key="14">
    <source>
        <dbReference type="Proteomes" id="UP000000267"/>
    </source>
</evidence>
<feature type="compositionally biased region" description="Acidic residues" evidence="10">
    <location>
        <begin position="239"/>
        <end position="262"/>
    </location>
</feature>
<dbReference type="KEGG" id="vpo:Kpol_1018p79"/>
<evidence type="ECO:0000313" key="13">
    <source>
        <dbReference type="EMBL" id="EDO19547.1"/>
    </source>
</evidence>
<dbReference type="GO" id="GO:0051383">
    <property type="term" value="P:kinetochore organization"/>
    <property type="evidence" value="ECO:0007669"/>
    <property type="project" value="EnsemblFungi"/>
</dbReference>
<gene>
    <name evidence="13" type="ORF">Kpol_1018p79</name>
</gene>
<evidence type="ECO:0000256" key="1">
    <source>
        <dbReference type="ARBA" id="ARBA00004584"/>
    </source>
</evidence>
<dbReference type="RefSeq" id="XP_001647405.1">
    <property type="nucleotide sequence ID" value="XM_001647355.1"/>
</dbReference>
<feature type="domain" description="Shugoshin N-terminal coiled-coil" evidence="12">
    <location>
        <begin position="68"/>
        <end position="109"/>
    </location>
</feature>
<evidence type="ECO:0000259" key="11">
    <source>
        <dbReference type="Pfam" id="PF07557"/>
    </source>
</evidence>
<evidence type="ECO:0000256" key="8">
    <source>
        <dbReference type="ARBA" id="ARBA00023328"/>
    </source>
</evidence>
<feature type="domain" description="Shugoshin C-terminal" evidence="11">
    <location>
        <begin position="331"/>
        <end position="353"/>
    </location>
</feature>
<keyword evidence="4" id="KW-0132">Cell division</keyword>
<dbReference type="STRING" id="436907.A7TDS7"/>
<accession>A7TDS7</accession>
<evidence type="ECO:0008006" key="15">
    <source>
        <dbReference type="Google" id="ProtNLM"/>
    </source>
</evidence>
<dbReference type="GO" id="GO:0007094">
    <property type="term" value="P:mitotic spindle assembly checkpoint signaling"/>
    <property type="evidence" value="ECO:0007669"/>
    <property type="project" value="EnsemblFungi"/>
</dbReference>
<organism evidence="14">
    <name type="scientific">Vanderwaltozyma polyspora (strain ATCC 22028 / DSM 70294 / BCRC 21397 / CBS 2163 / NBRC 10782 / NRRL Y-8283 / UCD 57-17)</name>
    <name type="common">Kluyveromyces polysporus</name>
    <dbReference type="NCBI Taxonomy" id="436907"/>
    <lineage>
        <taxon>Eukaryota</taxon>
        <taxon>Fungi</taxon>
        <taxon>Dikarya</taxon>
        <taxon>Ascomycota</taxon>
        <taxon>Saccharomycotina</taxon>
        <taxon>Saccharomycetes</taxon>
        <taxon>Saccharomycetales</taxon>
        <taxon>Saccharomycetaceae</taxon>
        <taxon>Vanderwaltozyma</taxon>
    </lineage>
</organism>
<evidence type="ECO:0000256" key="9">
    <source>
        <dbReference type="SAM" id="Coils"/>
    </source>
</evidence>
<keyword evidence="3" id="KW-0158">Chromosome</keyword>
<evidence type="ECO:0000256" key="6">
    <source>
        <dbReference type="ARBA" id="ARBA00023054"/>
    </source>
</evidence>
<dbReference type="EMBL" id="DS480378">
    <property type="protein sequence ID" value="EDO19547.1"/>
    <property type="molecule type" value="Genomic_DNA"/>
</dbReference>
<sequence>MAKSVRRRSSGSVLGVNSSSGTTAGPIAPAVTKNNNNNISMNTIGNSLQIQELQNIMDSQNEKFNEIKLGYSIQNSQLARANSLLSMKLNEIESKLTELIRENVSLRSDLNFYKHTKVNEEPRNTVLQDLDALQLGVVQRFDEILCIFKRFRENSVSNQPITPRKRLKSSRRESIVIEQSNITEVEAKQLHEQKPIQEEEIVFDQESMHKEEQEQEQEQEKEQEQEEDTNQNQNQNQEQEQEQDQDQEQQPEAEAEAEVEVEQESMALIDCSIPEEDHQQLLNSQPQKLNVFNDNSPLPSQKVKHSMKQRKNRNLIVDEIMPNSLITTNPRSKRTRGKTVDYTLPSLRAKMRRPTEKFVDATTVTNIHDLQVSTKSKRKLSQQIDTSPIIKPNIATTTTETTTATTSPPPLPPPQMASTAPLVLKDVTNIHNTSRIKAKTKKLFKKPIINNINDELLHTSNENSNSLSNENSFRLQEEDLSVFDFMGNSNIKRAPKTYRNYNKRL</sequence>
<dbReference type="GO" id="GO:0000776">
    <property type="term" value="C:kinetochore"/>
    <property type="evidence" value="ECO:0007669"/>
    <property type="project" value="EnsemblFungi"/>
</dbReference>
<keyword evidence="8" id="KW-0137">Centromere</keyword>
<keyword evidence="14" id="KW-1185">Reference proteome</keyword>
<dbReference type="GO" id="GO:0070199">
    <property type="term" value="P:establishment of protein localization to chromosome"/>
    <property type="evidence" value="ECO:0007669"/>
    <property type="project" value="EnsemblFungi"/>
</dbReference>
<evidence type="ECO:0000256" key="10">
    <source>
        <dbReference type="SAM" id="MobiDB-lite"/>
    </source>
</evidence>
<protein>
    <recommendedName>
        <fullName evidence="15">Shugoshin N-terminal coiled-coil domain-containing protein</fullName>
    </recommendedName>
</protein>
<dbReference type="Pfam" id="PF07557">
    <property type="entry name" value="Shugoshin_C"/>
    <property type="match status" value="1"/>
</dbReference>
<dbReference type="Pfam" id="PF07558">
    <property type="entry name" value="Shugoshin_N"/>
    <property type="match status" value="1"/>
</dbReference>
<dbReference type="OrthoDB" id="5394106at2759"/>
<dbReference type="FunCoup" id="A7TDS7">
    <property type="interactions" value="193"/>
</dbReference>
<feature type="compositionally biased region" description="Basic and acidic residues" evidence="10">
    <location>
        <begin position="207"/>
        <end position="222"/>
    </location>
</feature>
<keyword evidence="7" id="KW-0131">Cell cycle</keyword>
<dbReference type="Proteomes" id="UP000000267">
    <property type="component" value="Unassembled WGS sequence"/>
</dbReference>
<feature type="region of interest" description="Disordered" evidence="10">
    <location>
        <begin position="207"/>
        <end position="262"/>
    </location>
</feature>
<dbReference type="HOGENOM" id="CLU_019322_0_0_1"/>
<dbReference type="GO" id="GO:0045144">
    <property type="term" value="P:meiotic sister chromatid segregation"/>
    <property type="evidence" value="ECO:0007669"/>
    <property type="project" value="EnsemblFungi"/>
</dbReference>
<dbReference type="InterPro" id="IPR011516">
    <property type="entry name" value="Shugoshin_N"/>
</dbReference>
<reference evidence="13 14" key="1">
    <citation type="journal article" date="2007" name="Proc. Natl. Acad. Sci. U.S.A.">
        <title>Independent sorting-out of thousands of duplicated gene pairs in two yeast species descended from a whole-genome duplication.</title>
        <authorList>
            <person name="Scannell D.R."/>
            <person name="Frank A.C."/>
            <person name="Conant G.C."/>
            <person name="Byrne K.P."/>
            <person name="Woolfit M."/>
            <person name="Wolfe K.H."/>
        </authorList>
    </citation>
    <scope>NUCLEOTIDE SEQUENCE [LARGE SCALE GENOMIC DNA]</scope>
    <source>
        <strain evidence="14">ATCC 22028 / DSM 70294 / BCRC 21397 / CBS 2163 / NBRC 10782 / NRRL Y-8283 / UCD 57-17</strain>
    </source>
</reference>
<evidence type="ECO:0000256" key="5">
    <source>
        <dbReference type="ARBA" id="ARBA00022829"/>
    </source>
</evidence>
<dbReference type="GO" id="GO:0005634">
    <property type="term" value="C:nucleus"/>
    <property type="evidence" value="ECO:0007669"/>
    <property type="project" value="InterPro"/>
</dbReference>
<keyword evidence="5" id="KW-0159">Chromosome partition</keyword>
<feature type="region of interest" description="Disordered" evidence="10">
    <location>
        <begin position="1"/>
        <end position="36"/>
    </location>
</feature>
<dbReference type="PhylomeDB" id="A7TDS7"/>
<dbReference type="GO" id="GO:0051301">
    <property type="term" value="P:cell division"/>
    <property type="evidence" value="ECO:0007669"/>
    <property type="project" value="UniProtKB-KW"/>
</dbReference>
<comment type="subcellular location">
    <subcellularLocation>
        <location evidence="1">Chromosome</location>
        <location evidence="1">Centromere</location>
    </subcellularLocation>
</comment>
<dbReference type="GO" id="GO:0034090">
    <property type="term" value="P:maintenance of meiotic sister chromatid cohesion"/>
    <property type="evidence" value="ECO:0007669"/>
    <property type="project" value="EnsemblFungi"/>
</dbReference>
<dbReference type="GO" id="GO:0051757">
    <property type="term" value="P:meiotic sister chromatid separation"/>
    <property type="evidence" value="ECO:0007669"/>
    <property type="project" value="EnsemblFungi"/>
</dbReference>
<dbReference type="AlphaFoldDB" id="A7TDS7"/>
<name>A7TDS7_VANPO</name>
<feature type="coiled-coil region" evidence="9">
    <location>
        <begin position="82"/>
        <end position="109"/>
    </location>
</feature>
<comment type="similarity">
    <text evidence="2">Belongs to the shugoshin family.</text>
</comment>
<keyword evidence="6 9" id="KW-0175">Coiled coil</keyword>
<evidence type="ECO:0000259" key="12">
    <source>
        <dbReference type="Pfam" id="PF07558"/>
    </source>
</evidence>
<evidence type="ECO:0000256" key="2">
    <source>
        <dbReference type="ARBA" id="ARBA00010845"/>
    </source>
</evidence>
<dbReference type="GO" id="GO:0034096">
    <property type="term" value="P:positive regulation of maintenance of meiotic sister chromatid cohesion"/>
    <property type="evidence" value="ECO:0007669"/>
    <property type="project" value="EnsemblFungi"/>
</dbReference>
<feature type="compositionally biased region" description="Low complexity" evidence="10">
    <location>
        <begin position="10"/>
        <end position="21"/>
    </location>
</feature>
<evidence type="ECO:0000256" key="4">
    <source>
        <dbReference type="ARBA" id="ARBA00022618"/>
    </source>
</evidence>
<evidence type="ECO:0000256" key="3">
    <source>
        <dbReference type="ARBA" id="ARBA00022454"/>
    </source>
</evidence>